<evidence type="ECO:0000313" key="3">
    <source>
        <dbReference type="Proteomes" id="UP000019335"/>
    </source>
</evidence>
<dbReference type="Proteomes" id="UP000019335">
    <property type="component" value="Unassembled WGS sequence"/>
</dbReference>
<keyword evidence="3" id="KW-1185">Reference proteome</keyword>
<dbReference type="EMBL" id="AZIL01002582">
    <property type="protein sequence ID" value="EWM21229.1"/>
    <property type="molecule type" value="Genomic_DNA"/>
</dbReference>
<evidence type="ECO:0000313" key="2">
    <source>
        <dbReference type="EMBL" id="EWM21229.1"/>
    </source>
</evidence>
<proteinExistence type="predicted"/>
<reference evidence="2 3" key="1">
    <citation type="journal article" date="2014" name="Mol. Plant">
        <title>Chromosome Scale Genome Assembly and Transcriptome Profiling of Nannochloropsis gaditana in Nitrogen Depletion.</title>
        <authorList>
            <person name="Corteggiani Carpinelli E."/>
            <person name="Telatin A."/>
            <person name="Vitulo N."/>
            <person name="Forcato C."/>
            <person name="D'Angelo M."/>
            <person name="Schiavon R."/>
            <person name="Vezzi A."/>
            <person name="Giacometti G.M."/>
            <person name="Morosinotto T."/>
            <person name="Valle G."/>
        </authorList>
    </citation>
    <scope>NUCLEOTIDE SEQUENCE [LARGE SCALE GENOMIC DNA]</scope>
    <source>
        <strain evidence="2 3">B-31</strain>
    </source>
</reference>
<comment type="caution">
    <text evidence="2">The sequence shown here is derived from an EMBL/GenBank/DDBJ whole genome shotgun (WGS) entry which is preliminary data.</text>
</comment>
<feature type="compositionally biased region" description="Basic and acidic residues" evidence="1">
    <location>
        <begin position="84"/>
        <end position="97"/>
    </location>
</feature>
<evidence type="ECO:0000256" key="1">
    <source>
        <dbReference type="SAM" id="MobiDB-lite"/>
    </source>
</evidence>
<organism evidence="2 3">
    <name type="scientific">Nannochloropsis gaditana</name>
    <dbReference type="NCBI Taxonomy" id="72520"/>
    <lineage>
        <taxon>Eukaryota</taxon>
        <taxon>Sar</taxon>
        <taxon>Stramenopiles</taxon>
        <taxon>Ochrophyta</taxon>
        <taxon>Eustigmatophyceae</taxon>
        <taxon>Eustigmatales</taxon>
        <taxon>Monodopsidaceae</taxon>
        <taxon>Nannochloropsis</taxon>
    </lineage>
</organism>
<dbReference type="OrthoDB" id="10608798at2759"/>
<feature type="region of interest" description="Disordered" evidence="1">
    <location>
        <begin position="74"/>
        <end position="97"/>
    </location>
</feature>
<feature type="compositionally biased region" description="Basic residues" evidence="1">
    <location>
        <begin position="176"/>
        <end position="190"/>
    </location>
</feature>
<feature type="region of interest" description="Disordered" evidence="1">
    <location>
        <begin position="135"/>
        <end position="190"/>
    </location>
</feature>
<protein>
    <submittedName>
        <fullName evidence="2">Uncharacterized protein</fullName>
    </submittedName>
</protein>
<gene>
    <name evidence="2" type="ORF">Naga_100589g2</name>
</gene>
<name>W7TKF5_9STRA</name>
<dbReference type="AlphaFoldDB" id="W7TKF5"/>
<sequence length="190" mass="22448">MRKQFVYIQAIPAGLELEMALMREERQRDKELKERNTSIVDRRVWENHEIGVGYQHKNVMRQAVVQHEKVRIKDMTKEKRKKKSAAEQDAEAKKEEEVKAAAELEAFKRLRALIWRELRGRKRLDALEMEYSMREHGCEETLPSVRSSSDRFLEEDGQQTKSHRSISPSSLSSARKDKRSKKKKKKQKGR</sequence>
<accession>W7TKF5</accession>